<evidence type="ECO:0000313" key="3">
    <source>
        <dbReference type="EMBL" id="KAK2198334.1"/>
    </source>
</evidence>
<feature type="chain" id="PRO_5041928983" evidence="1">
    <location>
        <begin position="24"/>
        <end position="603"/>
    </location>
</feature>
<keyword evidence="4" id="KW-1185">Reference proteome</keyword>
<keyword evidence="1" id="KW-0732">Signal</keyword>
<dbReference type="Proteomes" id="UP001214638">
    <property type="component" value="Unassembled WGS sequence"/>
</dbReference>
<protein>
    <submittedName>
        <fullName evidence="3">Membrane attack complex component-perforin (MACPF) domain</fullName>
    </submittedName>
</protein>
<reference evidence="3" key="1">
    <citation type="journal article" date="2023" name="Nat. Microbiol.">
        <title>Babesia duncani multi-omics identifies virulence factors and drug targets.</title>
        <authorList>
            <person name="Singh P."/>
            <person name="Lonardi S."/>
            <person name="Liang Q."/>
            <person name="Vydyam P."/>
            <person name="Khabirova E."/>
            <person name="Fang T."/>
            <person name="Gihaz S."/>
            <person name="Thekkiniath J."/>
            <person name="Munshi M."/>
            <person name="Abel S."/>
            <person name="Ciampossin L."/>
            <person name="Batugedara G."/>
            <person name="Gupta M."/>
            <person name="Lu X.M."/>
            <person name="Lenz T."/>
            <person name="Chakravarty S."/>
            <person name="Cornillot E."/>
            <person name="Hu Y."/>
            <person name="Ma W."/>
            <person name="Gonzalez L.M."/>
            <person name="Sanchez S."/>
            <person name="Estrada K."/>
            <person name="Sanchez-Flores A."/>
            <person name="Montero E."/>
            <person name="Harb O.S."/>
            <person name="Le Roch K.G."/>
            <person name="Mamoun C.B."/>
        </authorList>
    </citation>
    <scope>NUCLEOTIDE SEQUENCE</scope>
    <source>
        <strain evidence="3">WA1</strain>
    </source>
</reference>
<dbReference type="Pfam" id="PF01823">
    <property type="entry name" value="MACPF"/>
    <property type="match status" value="1"/>
</dbReference>
<evidence type="ECO:0000313" key="4">
    <source>
        <dbReference type="Proteomes" id="UP001214638"/>
    </source>
</evidence>
<evidence type="ECO:0000259" key="2">
    <source>
        <dbReference type="PROSITE" id="PS51412"/>
    </source>
</evidence>
<dbReference type="KEGG" id="bdw:94335643"/>
<comment type="caution">
    <text evidence="3">The sequence shown here is derived from an EMBL/GenBank/DDBJ whole genome shotgun (WGS) entry which is preliminary data.</text>
</comment>
<accession>A0AAD9PP39</accession>
<evidence type="ECO:0000256" key="1">
    <source>
        <dbReference type="SAM" id="SignalP"/>
    </source>
</evidence>
<feature type="signal peptide" evidence="1">
    <location>
        <begin position="1"/>
        <end position="23"/>
    </location>
</feature>
<dbReference type="AlphaFoldDB" id="A0AAD9PP39"/>
<dbReference type="RefSeq" id="XP_067805176.1">
    <property type="nucleotide sequence ID" value="XM_067946385.1"/>
</dbReference>
<name>A0AAD9PP39_9APIC</name>
<feature type="domain" description="MACPF" evidence="2">
    <location>
        <begin position="70"/>
        <end position="412"/>
    </location>
</feature>
<dbReference type="EMBL" id="JALLKP010000001">
    <property type="protein sequence ID" value="KAK2198334.1"/>
    <property type="molecule type" value="Genomic_DNA"/>
</dbReference>
<dbReference type="PROSITE" id="PS51412">
    <property type="entry name" value="MACPF_2"/>
    <property type="match status" value="1"/>
</dbReference>
<dbReference type="InterPro" id="IPR020864">
    <property type="entry name" value="MACPF"/>
</dbReference>
<dbReference type="GeneID" id="94335643"/>
<gene>
    <name evidence="3" type="ORF">BdWA1_001345</name>
</gene>
<organism evidence="3 4">
    <name type="scientific">Babesia duncani</name>
    <dbReference type="NCBI Taxonomy" id="323732"/>
    <lineage>
        <taxon>Eukaryota</taxon>
        <taxon>Sar</taxon>
        <taxon>Alveolata</taxon>
        <taxon>Apicomplexa</taxon>
        <taxon>Aconoidasida</taxon>
        <taxon>Piroplasmida</taxon>
        <taxon>Babesiidae</taxon>
        <taxon>Babesia</taxon>
    </lineage>
</organism>
<proteinExistence type="predicted"/>
<sequence length="603" mass="67190">MAKLNSYILYDMIALSVSGLALAISTNQSIQRILSDYSDDNEDHDISELPPQEENPNIIFKDGVEGMITNKDAIDAFDRGCPGLDYLGVGYDSIYANALGSDVTQLDPGYRAPIIEFEWRKGSQGYSPTLRSIIPANGWVRPVYSCARSTKIDEVETLEEVKNALSAGITLTTDIPSGAFTGSAGYKATAEDLASKKQNVYIHSDKCIRYEAGIPLNIPWKYTNGFKEFVIRLKSLENNTNDKCTLELFKEKSTDPNCIEMSKWISFFEMFGTHYTYKLTLGGKISQILKVDSNELAKMKASGINLETEISGEFGSVKVGTEIQKSNMKSTLDDISKKNVTVIGGKMPNLPITDDEFVTWAATVADGPMPIAIEAASIKDAIPEPFHKSFDIALKMYSNLTQYSNVTMDNITIEQDLFYLIKHGTNGLIANDDTSEKKCPTGSVVAFGILLLFNKYNRFLGIEYCESKRNDCKPGGDKRIHKTVTWLFCTQQIPLEITQYTFASATNETLLSVECPPNSVIQLGMKIQGNKGIINNIEGCENGEEKCSIRVEKEMDTFIWGVCHPRRNQTKIILKAKLVHEKDNLDCGEDYEILAEWRKKTSK</sequence>